<reference evidence="1 2" key="1">
    <citation type="submission" date="2018-12" db="EMBL/GenBank/DDBJ databases">
        <authorList>
            <consortium name="Pathogen Informatics"/>
        </authorList>
    </citation>
    <scope>NUCLEOTIDE SEQUENCE [LARGE SCALE GENOMIC DNA]</scope>
    <source>
        <strain evidence="1 2">NCTC11432</strain>
    </source>
</reference>
<protein>
    <submittedName>
        <fullName evidence="1">Uncharacterized protein</fullName>
    </submittedName>
</protein>
<dbReference type="Proteomes" id="UP000279227">
    <property type="component" value="Chromosome"/>
</dbReference>
<dbReference type="KEGG" id="cgle:NCTC11432_03674"/>
<proteinExistence type="predicted"/>
<gene>
    <name evidence="1" type="ORF">NCTC11432_03674</name>
</gene>
<name>A0A3S4NWK0_CHRGE</name>
<sequence length="68" mass="8262">MVYPFRTKNKDLKKQLINRKIYCATYWPNVFEWCSEETNSYILAEEIIALPIDQRYSINDMRKILENV</sequence>
<evidence type="ECO:0000313" key="1">
    <source>
        <dbReference type="EMBL" id="VEE10099.1"/>
    </source>
</evidence>
<evidence type="ECO:0000313" key="2">
    <source>
        <dbReference type="Proteomes" id="UP000279227"/>
    </source>
</evidence>
<dbReference type="AlphaFoldDB" id="A0A3S4NWK0"/>
<dbReference type="EMBL" id="LR134289">
    <property type="protein sequence ID" value="VEE10099.1"/>
    <property type="molecule type" value="Genomic_DNA"/>
</dbReference>
<organism evidence="1 2">
    <name type="scientific">Chryseobacterium gleum</name>
    <name type="common">Flavobacterium gleum</name>
    <dbReference type="NCBI Taxonomy" id="250"/>
    <lineage>
        <taxon>Bacteria</taxon>
        <taxon>Pseudomonadati</taxon>
        <taxon>Bacteroidota</taxon>
        <taxon>Flavobacteriia</taxon>
        <taxon>Flavobacteriales</taxon>
        <taxon>Weeksellaceae</taxon>
        <taxon>Chryseobacterium group</taxon>
        <taxon>Chryseobacterium</taxon>
    </lineage>
</organism>
<accession>A0A3S4NWK0</accession>